<dbReference type="EMBL" id="UINC01005493">
    <property type="protein sequence ID" value="SVA21672.1"/>
    <property type="molecule type" value="Genomic_DNA"/>
</dbReference>
<dbReference type="FunFam" id="3.40.50.1100:FF:000005">
    <property type="entry name" value="Threonine dehydratase catabolic"/>
    <property type="match status" value="1"/>
</dbReference>
<dbReference type="InterPro" id="IPR001926">
    <property type="entry name" value="TrpB-like_PALP"/>
</dbReference>
<dbReference type="InterPro" id="IPR036052">
    <property type="entry name" value="TrpB-like_PALP_sf"/>
</dbReference>
<feature type="non-terminal residue" evidence="6">
    <location>
        <position position="149"/>
    </location>
</feature>
<dbReference type="Gene3D" id="3.40.50.1100">
    <property type="match status" value="2"/>
</dbReference>
<keyword evidence="3" id="KW-0663">Pyridoxal phosphate</keyword>
<keyword evidence="4" id="KW-0456">Lyase</keyword>
<protein>
    <recommendedName>
        <fullName evidence="5">Tryptophan synthase beta chain-like PALP domain-containing protein</fullName>
    </recommendedName>
</protein>
<evidence type="ECO:0000259" key="5">
    <source>
        <dbReference type="Pfam" id="PF00291"/>
    </source>
</evidence>
<dbReference type="Pfam" id="PF00291">
    <property type="entry name" value="PALP"/>
    <property type="match status" value="1"/>
</dbReference>
<dbReference type="PANTHER" id="PTHR48078:SF7">
    <property type="entry name" value="BLL6502 PROTEIN"/>
    <property type="match status" value="1"/>
</dbReference>
<dbReference type="InterPro" id="IPR050147">
    <property type="entry name" value="Ser/Thr_Dehydratase"/>
</dbReference>
<evidence type="ECO:0000256" key="2">
    <source>
        <dbReference type="ARBA" id="ARBA00010869"/>
    </source>
</evidence>
<sequence length="149" mass="16351">MPTLTAPTIDDIREARMTAGKHILRTPLRRYPILSELLDADVWVKHENFQLLGSFKVRGGINLVSQTSHTDRARGFVTASSGNHGQSIAYASRAFDAPCTIVLPEGSNPVKAGSITALGAKLIFHGDVFERSRERAEELAKDEGMRFVC</sequence>
<evidence type="ECO:0000256" key="4">
    <source>
        <dbReference type="ARBA" id="ARBA00023239"/>
    </source>
</evidence>
<dbReference type="GO" id="GO:0006567">
    <property type="term" value="P:L-threonine catabolic process"/>
    <property type="evidence" value="ECO:0007669"/>
    <property type="project" value="TreeGrafter"/>
</dbReference>
<accession>A0A381U0A8</accession>
<gene>
    <name evidence="6" type="ORF">METZ01_LOCUS74526</name>
</gene>
<evidence type="ECO:0000256" key="3">
    <source>
        <dbReference type="ARBA" id="ARBA00022898"/>
    </source>
</evidence>
<dbReference type="PANTHER" id="PTHR48078">
    <property type="entry name" value="THREONINE DEHYDRATASE, MITOCHONDRIAL-RELATED"/>
    <property type="match status" value="1"/>
</dbReference>
<evidence type="ECO:0000313" key="6">
    <source>
        <dbReference type="EMBL" id="SVA21672.1"/>
    </source>
</evidence>
<comment type="cofactor">
    <cofactor evidence="1">
        <name>pyridoxal 5'-phosphate</name>
        <dbReference type="ChEBI" id="CHEBI:597326"/>
    </cofactor>
</comment>
<dbReference type="SUPFAM" id="SSF53686">
    <property type="entry name" value="Tryptophan synthase beta subunit-like PLP-dependent enzymes"/>
    <property type="match status" value="1"/>
</dbReference>
<evidence type="ECO:0000256" key="1">
    <source>
        <dbReference type="ARBA" id="ARBA00001933"/>
    </source>
</evidence>
<reference evidence="6" key="1">
    <citation type="submission" date="2018-05" db="EMBL/GenBank/DDBJ databases">
        <authorList>
            <person name="Lanie J.A."/>
            <person name="Ng W.-L."/>
            <person name="Kazmierczak K.M."/>
            <person name="Andrzejewski T.M."/>
            <person name="Davidsen T.M."/>
            <person name="Wayne K.J."/>
            <person name="Tettelin H."/>
            <person name="Glass J.I."/>
            <person name="Rusch D."/>
            <person name="Podicherti R."/>
            <person name="Tsui H.-C.T."/>
            <person name="Winkler M.E."/>
        </authorList>
    </citation>
    <scope>NUCLEOTIDE SEQUENCE</scope>
</reference>
<proteinExistence type="inferred from homology"/>
<name>A0A381U0A8_9ZZZZ</name>
<dbReference type="GO" id="GO:0003941">
    <property type="term" value="F:L-serine ammonia-lyase activity"/>
    <property type="evidence" value="ECO:0007669"/>
    <property type="project" value="TreeGrafter"/>
</dbReference>
<dbReference type="GO" id="GO:0006565">
    <property type="term" value="P:L-serine catabolic process"/>
    <property type="evidence" value="ECO:0007669"/>
    <property type="project" value="TreeGrafter"/>
</dbReference>
<dbReference type="AlphaFoldDB" id="A0A381U0A8"/>
<feature type="domain" description="Tryptophan synthase beta chain-like PALP" evidence="5">
    <location>
        <begin position="22"/>
        <end position="148"/>
    </location>
</feature>
<dbReference type="GO" id="GO:0009097">
    <property type="term" value="P:isoleucine biosynthetic process"/>
    <property type="evidence" value="ECO:0007669"/>
    <property type="project" value="TreeGrafter"/>
</dbReference>
<comment type="similarity">
    <text evidence="2">Belongs to the serine/threonine dehydratase family.</text>
</comment>
<organism evidence="6">
    <name type="scientific">marine metagenome</name>
    <dbReference type="NCBI Taxonomy" id="408172"/>
    <lineage>
        <taxon>unclassified sequences</taxon>
        <taxon>metagenomes</taxon>
        <taxon>ecological metagenomes</taxon>
    </lineage>
</organism>
<dbReference type="GO" id="GO:0004794">
    <property type="term" value="F:threonine deaminase activity"/>
    <property type="evidence" value="ECO:0007669"/>
    <property type="project" value="TreeGrafter"/>
</dbReference>